<feature type="chain" id="PRO_5043732839" description="CUB domain-containing protein 1" evidence="3">
    <location>
        <begin position="27"/>
        <end position="789"/>
    </location>
</feature>
<evidence type="ECO:0000256" key="3">
    <source>
        <dbReference type="SAM" id="SignalP"/>
    </source>
</evidence>
<feature type="signal peptide" evidence="3">
    <location>
        <begin position="1"/>
        <end position="26"/>
    </location>
</feature>
<evidence type="ECO:0000313" key="7">
    <source>
        <dbReference type="EMBL" id="KAK9960410.1"/>
    </source>
</evidence>
<dbReference type="InterPro" id="IPR056268">
    <property type="entry name" value="CUB_CDCP1_1st"/>
</dbReference>
<dbReference type="Pfam" id="PF23668">
    <property type="entry name" value="CUB_CDCP1_2"/>
    <property type="match status" value="2"/>
</dbReference>
<protein>
    <recommendedName>
        <fullName evidence="9">CUB domain-containing protein 1</fullName>
    </recommendedName>
</protein>
<keyword evidence="3" id="KW-0732">Signal</keyword>
<dbReference type="AlphaFoldDB" id="A0AAW1ZGD9"/>
<evidence type="ECO:0000256" key="1">
    <source>
        <dbReference type="SAM" id="MobiDB-lite"/>
    </source>
</evidence>
<evidence type="ECO:0000256" key="2">
    <source>
        <dbReference type="SAM" id="Phobius"/>
    </source>
</evidence>
<comment type="caution">
    <text evidence="7">The sequence shown here is derived from an EMBL/GenBank/DDBJ whole genome shotgun (WGS) entry which is preliminary data.</text>
</comment>
<sequence>MRIWRFTRFSLLLGFFLSSFSELTGGAELSVAVEEGTSIHINTGAGINTPCKVCIRQVCQSSVILRSDTRLDFSCSQPENVFTVQIIRDTVNSDIEPKEHHAFQKFNRTFTWNLKSLIRTIHLNFSRTGLRQIQPTDSCPDKHVYMITAENVSVGRFCQNGAISAVHVRNVGKLSLEVSGGQPLDMKVIGVSLGRAMNSLANIHVVLPERSSTQDFFTPKTFPENAETTWYFTVPHAYYTDVHILNYTVPTCLQNENIPTMKYTWQDKDPLVKPLNGSQPLVETGNFNLSIKNCRMSRSGLPSEGLMVHFQISAIKRIKGQCERDLPEKQMLQIRVVKKDPKSICVLKLDSVIMDTVTIASGNHFVINSFDCNKDEIELTVSQTIECKEWRNCASTPSSITFNYEQNCIPGVLKMITWHIHGPQNSSVELQSPTGGLRYCLPEEKCNSILLLNVFHGNPGITVGQFCPKGSIEKIQIRESKIAVTASVTSFNDRNLATKPFLTYSFTQDISEHYIFTVAPKMDNPTVLATPAWPSGMKPSSTVSWIINMEPQLKSNLKFRNVSQPKCKEVHTNIAVQKIRSQAMVYSTKKDENINDILVPESFYLNMTNCKSPTGSFRAMMEITLQNSPNKLLGIILSIVGILLMIITAMVIWIVLRKKKRNKAPPVSVYNPNEHAFLPGLHGIPKTQEEEDPHTYVYIDDTLVYCHLLEDDAEKEQFKEPSTDESPPLSGPPLPDRPVSKGKSLVTKGNALVDSEHYGYIQGQSTTSGSPKSPIKTSQEGAYETRLCV</sequence>
<dbReference type="InterPro" id="IPR056269">
    <property type="entry name" value="CUB_CDCP1_2nd_5th"/>
</dbReference>
<evidence type="ECO:0008006" key="9">
    <source>
        <dbReference type="Google" id="ProtNLM"/>
    </source>
</evidence>
<dbReference type="Proteomes" id="UP001479290">
    <property type="component" value="Unassembled WGS sequence"/>
</dbReference>
<keyword evidence="8" id="KW-1185">Reference proteome</keyword>
<feature type="domain" description="CDCP1 second and fifth CUB" evidence="6">
    <location>
        <begin position="401"/>
        <end position="489"/>
    </location>
</feature>
<keyword evidence="2" id="KW-1133">Transmembrane helix</keyword>
<feature type="domain" description="CDCP1 third and sixth CUB" evidence="4">
    <location>
        <begin position="203"/>
        <end position="299"/>
    </location>
</feature>
<evidence type="ECO:0000259" key="5">
    <source>
        <dbReference type="Pfam" id="PF23667"/>
    </source>
</evidence>
<feature type="domain" description="CDCP1 second and fifth CUB" evidence="6">
    <location>
        <begin position="97"/>
        <end position="192"/>
    </location>
</feature>
<dbReference type="PANTHER" id="PTHR14477:SF1">
    <property type="entry name" value="CUB DOMAIN-CONTAINING PROTEIN 1"/>
    <property type="match status" value="1"/>
</dbReference>
<reference evidence="7 8" key="1">
    <citation type="submission" date="2024-05" db="EMBL/GenBank/DDBJ databases">
        <title>A high-quality chromosomal-level genome assembly of Topmouth culter (Culter alburnus).</title>
        <authorList>
            <person name="Zhao H."/>
        </authorList>
    </citation>
    <scope>NUCLEOTIDE SEQUENCE [LARGE SCALE GENOMIC DNA]</scope>
    <source>
        <strain evidence="7">CATC2023</strain>
        <tissue evidence="7">Muscle</tissue>
    </source>
</reference>
<dbReference type="Pfam" id="PF23667">
    <property type="entry name" value="CUB_CDCP1_1"/>
    <property type="match status" value="1"/>
</dbReference>
<dbReference type="Pfam" id="PF23665">
    <property type="entry name" value="CDCP1_CUB_6"/>
    <property type="match status" value="2"/>
</dbReference>
<dbReference type="InterPro" id="IPR038811">
    <property type="entry name" value="CDCP1"/>
</dbReference>
<dbReference type="InterPro" id="IPR056266">
    <property type="entry name" value="CDCP1_CUB_3rd_6th"/>
</dbReference>
<feature type="transmembrane region" description="Helical" evidence="2">
    <location>
        <begin position="632"/>
        <end position="656"/>
    </location>
</feature>
<keyword evidence="2" id="KW-0812">Transmembrane</keyword>
<feature type="domain" description="CDCP1 first CUB" evidence="5">
    <location>
        <begin position="28"/>
        <end position="89"/>
    </location>
</feature>
<evidence type="ECO:0000313" key="8">
    <source>
        <dbReference type="Proteomes" id="UP001479290"/>
    </source>
</evidence>
<dbReference type="PANTHER" id="PTHR14477">
    <property type="entry name" value="CUB DOMAIN-CONTAINING PROTEIN 1"/>
    <property type="match status" value="1"/>
</dbReference>
<feature type="domain" description="CDCP1 third and sixth CUB" evidence="4">
    <location>
        <begin position="511"/>
        <end position="624"/>
    </location>
</feature>
<dbReference type="EMBL" id="JAWDJR010000016">
    <property type="protein sequence ID" value="KAK9960410.1"/>
    <property type="molecule type" value="Genomic_DNA"/>
</dbReference>
<evidence type="ECO:0000259" key="6">
    <source>
        <dbReference type="Pfam" id="PF23668"/>
    </source>
</evidence>
<organism evidence="7 8">
    <name type="scientific">Culter alburnus</name>
    <name type="common">Topmouth culter</name>
    <dbReference type="NCBI Taxonomy" id="194366"/>
    <lineage>
        <taxon>Eukaryota</taxon>
        <taxon>Metazoa</taxon>
        <taxon>Chordata</taxon>
        <taxon>Craniata</taxon>
        <taxon>Vertebrata</taxon>
        <taxon>Euteleostomi</taxon>
        <taxon>Actinopterygii</taxon>
        <taxon>Neopterygii</taxon>
        <taxon>Teleostei</taxon>
        <taxon>Ostariophysi</taxon>
        <taxon>Cypriniformes</taxon>
        <taxon>Xenocyprididae</taxon>
        <taxon>Xenocypridinae</taxon>
        <taxon>Culter</taxon>
    </lineage>
</organism>
<accession>A0AAW1ZGD9</accession>
<proteinExistence type="predicted"/>
<gene>
    <name evidence="7" type="ORF">ABG768_008269</name>
</gene>
<feature type="compositionally biased region" description="Polar residues" evidence="1">
    <location>
        <begin position="762"/>
        <end position="780"/>
    </location>
</feature>
<feature type="region of interest" description="Disordered" evidence="1">
    <location>
        <begin position="715"/>
        <end position="789"/>
    </location>
</feature>
<keyword evidence="2" id="KW-0472">Membrane</keyword>
<evidence type="ECO:0000259" key="4">
    <source>
        <dbReference type="Pfam" id="PF23665"/>
    </source>
</evidence>
<name>A0AAW1ZGD9_CULAL</name>